<comment type="similarity">
    <text evidence="2">Belongs to the glycosyl hydrolase 81 family.</text>
</comment>
<proteinExistence type="inferred from homology"/>
<dbReference type="PROSITE" id="PS52008">
    <property type="entry name" value="GH81"/>
    <property type="match status" value="1"/>
</dbReference>
<dbReference type="PANTHER" id="PTHR31983:SF20">
    <property type="entry name" value="GLUCAN ENDO-1,3-BETA-D-GLUCOSIDASE 1"/>
    <property type="match status" value="1"/>
</dbReference>
<dbReference type="GO" id="GO:0071555">
    <property type="term" value="P:cell wall organization"/>
    <property type="evidence" value="ECO:0007669"/>
    <property type="project" value="UniProtKB-KW"/>
</dbReference>
<evidence type="ECO:0000256" key="8">
    <source>
        <dbReference type="ARBA" id="ARBA00023326"/>
    </source>
</evidence>
<dbReference type="VEuPathDB" id="FungiDB:DEHA2B06732g"/>
<feature type="domain" description="Glycosyl hydrolase family 81 C-terminal" evidence="12">
    <location>
        <begin position="794"/>
        <end position="1149"/>
    </location>
</feature>
<dbReference type="InParanoid" id="Q6BX18"/>
<dbReference type="Pfam" id="PF03639">
    <property type="entry name" value="Glyco_hydro_81"/>
    <property type="match status" value="1"/>
</dbReference>
<dbReference type="GO" id="GO:0042973">
    <property type="term" value="F:glucan endo-1,3-beta-D-glucosidase activity"/>
    <property type="evidence" value="ECO:0007669"/>
    <property type="project" value="UniProtKB-EC"/>
</dbReference>
<evidence type="ECO:0000256" key="10">
    <source>
        <dbReference type="SAM" id="SignalP"/>
    </source>
</evidence>
<dbReference type="GeneID" id="2913720"/>
<dbReference type="RefSeq" id="XP_457251.2">
    <property type="nucleotide sequence ID" value="XM_457251.1"/>
</dbReference>
<dbReference type="GO" id="GO:0000920">
    <property type="term" value="P:septum digestion after cytokinesis"/>
    <property type="evidence" value="ECO:0007669"/>
    <property type="project" value="EnsemblFungi"/>
</dbReference>
<dbReference type="OrthoDB" id="4473401at2759"/>
<evidence type="ECO:0000256" key="9">
    <source>
        <dbReference type="SAM" id="MobiDB-lite"/>
    </source>
</evidence>
<evidence type="ECO:0000259" key="12">
    <source>
        <dbReference type="Pfam" id="PF17652"/>
    </source>
</evidence>
<feature type="signal peptide" evidence="10">
    <location>
        <begin position="1"/>
        <end position="25"/>
    </location>
</feature>
<evidence type="ECO:0000313" key="13">
    <source>
        <dbReference type="EMBL" id="CAG85249.2"/>
    </source>
</evidence>
<reference evidence="13 14" key="1">
    <citation type="journal article" date="2004" name="Nature">
        <title>Genome evolution in yeasts.</title>
        <authorList>
            <consortium name="Genolevures"/>
            <person name="Dujon B."/>
            <person name="Sherman D."/>
            <person name="Fischer G."/>
            <person name="Durrens P."/>
            <person name="Casaregola S."/>
            <person name="Lafontaine I."/>
            <person name="de Montigny J."/>
            <person name="Marck C."/>
            <person name="Neuveglise C."/>
            <person name="Talla E."/>
            <person name="Goffard N."/>
            <person name="Frangeul L."/>
            <person name="Aigle M."/>
            <person name="Anthouard V."/>
            <person name="Babour A."/>
            <person name="Barbe V."/>
            <person name="Barnay S."/>
            <person name="Blanchin S."/>
            <person name="Beckerich J.M."/>
            <person name="Beyne E."/>
            <person name="Bleykasten C."/>
            <person name="Boisrame A."/>
            <person name="Boyer J."/>
            <person name="Cattolico L."/>
            <person name="Confanioleri F."/>
            <person name="de Daruvar A."/>
            <person name="Despons L."/>
            <person name="Fabre E."/>
            <person name="Fairhead C."/>
            <person name="Ferry-Dumazet H."/>
            <person name="Groppi A."/>
            <person name="Hantraye F."/>
            <person name="Hennequin C."/>
            <person name="Jauniaux N."/>
            <person name="Joyet P."/>
            <person name="Kachouri R."/>
            <person name="Kerrest A."/>
            <person name="Koszul R."/>
            <person name="Lemaire M."/>
            <person name="Lesur I."/>
            <person name="Ma L."/>
            <person name="Muller H."/>
            <person name="Nicaud J.M."/>
            <person name="Nikolski M."/>
            <person name="Oztas S."/>
            <person name="Ozier-Kalogeropoulos O."/>
            <person name="Pellenz S."/>
            <person name="Potier S."/>
            <person name="Richard G.F."/>
            <person name="Straub M.L."/>
            <person name="Suleau A."/>
            <person name="Swennene D."/>
            <person name="Tekaia F."/>
            <person name="Wesolowski-Louvel M."/>
            <person name="Westhof E."/>
            <person name="Wirth B."/>
            <person name="Zeniou-Meyer M."/>
            <person name="Zivanovic I."/>
            <person name="Bolotin-Fukuhara M."/>
            <person name="Thierry A."/>
            <person name="Bouchier C."/>
            <person name="Caudron B."/>
            <person name="Scarpelli C."/>
            <person name="Gaillardin C."/>
            <person name="Weissenbach J."/>
            <person name="Wincker P."/>
            <person name="Souciet J.L."/>
        </authorList>
    </citation>
    <scope>NUCLEOTIDE SEQUENCE [LARGE SCALE GENOMIC DNA]</scope>
    <source>
        <strain evidence="14">ATCC 36239 / CBS 767 / BCRC 21394 / JCM 1990 / NBRC 0083 / IGC 2968</strain>
    </source>
</reference>
<dbReference type="HOGENOM" id="CLU_005482_0_1_1"/>
<dbReference type="InterPro" id="IPR005200">
    <property type="entry name" value="Endo-beta-glucanase"/>
</dbReference>
<dbReference type="GO" id="GO:0005621">
    <property type="term" value="C:cellular bud scar"/>
    <property type="evidence" value="ECO:0007669"/>
    <property type="project" value="EnsemblFungi"/>
</dbReference>
<dbReference type="EMBL" id="CR382134">
    <property type="protein sequence ID" value="CAG85249.2"/>
    <property type="molecule type" value="Genomic_DNA"/>
</dbReference>
<dbReference type="STRING" id="284592.Q6BX18"/>
<sequence length="1159" mass="125003">MASTTRIPLAYLLVLLLSFIQLIASEETVTFTKTNYITPSCFQRGINTALENNPQSLTTGIPIVFVYGNRDDNEQQGDSSHQGNYAQQSNSQVNNGAQGGNPTQVGTTNSDNQQTQQTQKSEQVIVTSSKVSYAVSTDSTETATITTCSENLCSISVSTKVVPHTYSTEAVVTYTTTGSKVEKSDAKLSAGKEQAKSTRSTEYDFQTETDDSTAEAIISKVAKTTTRTIFEATVTPTTTYEGETSFESITSTKKNPLVTKSAISKSLTKTIDTSKFTDITISDTDSKSNNSKYSNSTQSSISAYGSKNNTNSVPITSTINLSEESNQAQSVPVTKASQSPYYSYYNTSSTVRLSSIAPSAIPSSSQAATNGSNSSNSSAVTTSILSNGSSIVISSAVSSGTLTSSQSEVSSSSSTSSSASSSASSLLGSKASVNGYSGDLFDAISTESPLSVFSKKELPLSIPSGVDNDGVPYETNKFYSNLFLGEQTDMIWSYPYGMLWKTQDYYGFGVQHTNASDRVFGSADTNNEGVASYYFNPIGNAELIFSSTSFSKSSNHLSVSSMKSMSALVQLSESSTIGSDYIDIPIVQGMGLVTAIYNGDLVPMLNSLMGVEELTVETSSALDKNMSKYRATLVNGVEWLIYVTVPSDSANFNLTAESPYKIKGSTAIDGLIIQIAVAPDSSSAEGYYDEAAGMYATDASVEGSVSGGTSAEYKFAYTTKGSSSSGKTIVFALPHHVESLTSTTKECSTGIKLASTSKGDMYGYLTNELVMSEALETGISFLPWVQNMGSDLSYTSEQLTLLAKSANEELAVDIKETVASMDSMYYSGKVIDKYAYILLVVSDIIKDEDVTNSTLEAMKDAFEPFINNKQYYPLMYDTKFGGVTSSASQGGDTGLEFGAAYYNDHHFHYGYFVHAAAVVGYVDKKLGGTWAEDNKEWVNSLIRDVANPTEDDSYFPVSRMFDWFAGHSWASGLFASGDGNNEESSSEDYNFAYGMKLWGNVSGDNSMESRGDLMLAIMSRAMNKYFYYKNDNDVEPSEIIANKVSGIFFDNKVAYTTYFGTPADHPEYVHGIHMMPITPASSLIRTPSYVKEEWDDQISTFIDEVDSGWTGILRLNEALYDASSSYKFFSSDNWSSTYLDNGQSRTWGLAFSGGISNAT</sequence>
<name>Q6BX18_DEBHA</name>
<keyword evidence="4" id="KW-0378">Hydrolase</keyword>
<keyword evidence="7" id="KW-0961">Cell wall biogenesis/degradation</keyword>
<feature type="compositionally biased region" description="Polar residues" evidence="9">
    <location>
        <begin position="76"/>
        <end position="112"/>
    </location>
</feature>
<dbReference type="eggNOG" id="KOG2254">
    <property type="taxonomic scope" value="Eukaryota"/>
</dbReference>
<keyword evidence="5" id="KW-0119">Carbohydrate metabolism</keyword>
<evidence type="ECO:0000256" key="4">
    <source>
        <dbReference type="ARBA" id="ARBA00022801"/>
    </source>
</evidence>
<feature type="compositionally biased region" description="Low complexity" evidence="9">
    <location>
        <begin position="280"/>
        <end position="302"/>
    </location>
</feature>
<dbReference type="FunCoup" id="Q6BX18">
    <property type="interactions" value="217"/>
</dbReference>
<feature type="region of interest" description="Disordered" evidence="9">
    <location>
        <begin position="280"/>
        <end position="307"/>
    </location>
</feature>
<evidence type="ECO:0000256" key="7">
    <source>
        <dbReference type="ARBA" id="ARBA00023316"/>
    </source>
</evidence>
<dbReference type="FunFam" id="2.70.98.30:FF:000006">
    <property type="entry name" value="Endo-1,3-beta-glucanase Engl1"/>
    <property type="match status" value="1"/>
</dbReference>
<protein>
    <recommendedName>
        <fullName evidence="3">glucan endo-1,3-beta-D-glucosidase</fullName>
        <ecNumber evidence="3">3.2.1.39</ecNumber>
    </recommendedName>
</protein>
<dbReference type="Pfam" id="PF17652">
    <property type="entry name" value="Glyco_hydro81C"/>
    <property type="match status" value="1"/>
</dbReference>
<organism evidence="13 14">
    <name type="scientific">Debaryomyces hansenii (strain ATCC 36239 / CBS 767 / BCRC 21394 / JCM 1990 / NBRC 0083 / IGC 2968)</name>
    <name type="common">Yeast</name>
    <name type="synonym">Torulaspora hansenii</name>
    <dbReference type="NCBI Taxonomy" id="284592"/>
    <lineage>
        <taxon>Eukaryota</taxon>
        <taxon>Fungi</taxon>
        <taxon>Dikarya</taxon>
        <taxon>Ascomycota</taxon>
        <taxon>Saccharomycotina</taxon>
        <taxon>Pichiomycetes</taxon>
        <taxon>Debaryomycetaceae</taxon>
        <taxon>Debaryomyces</taxon>
    </lineage>
</organism>
<evidence type="ECO:0000256" key="3">
    <source>
        <dbReference type="ARBA" id="ARBA00012780"/>
    </source>
</evidence>
<evidence type="ECO:0000256" key="6">
    <source>
        <dbReference type="ARBA" id="ARBA00023295"/>
    </source>
</evidence>
<evidence type="ECO:0000256" key="5">
    <source>
        <dbReference type="ARBA" id="ARBA00023277"/>
    </source>
</evidence>
<gene>
    <name evidence="13" type="ordered locus">DEHA2B06732g</name>
</gene>
<dbReference type="Gene3D" id="2.70.98.30">
    <property type="entry name" value="Golgi alpha-mannosidase II, domain 4"/>
    <property type="match status" value="1"/>
</dbReference>
<keyword evidence="14" id="KW-1185">Reference proteome</keyword>
<dbReference type="GO" id="GO:0030428">
    <property type="term" value="C:cell septum"/>
    <property type="evidence" value="ECO:0007669"/>
    <property type="project" value="EnsemblFungi"/>
</dbReference>
<dbReference type="Proteomes" id="UP000000599">
    <property type="component" value="Chromosome B"/>
</dbReference>
<dbReference type="InterPro" id="IPR040451">
    <property type="entry name" value="GH81_N"/>
</dbReference>
<feature type="domain" description="Glycosyl hydrolase family 81 N-terminal" evidence="11">
    <location>
        <begin position="459"/>
        <end position="785"/>
    </location>
</feature>
<keyword evidence="6" id="KW-0326">Glycosidase</keyword>
<dbReference type="GO" id="GO:0009986">
    <property type="term" value="C:cell surface"/>
    <property type="evidence" value="ECO:0007669"/>
    <property type="project" value="TreeGrafter"/>
</dbReference>
<dbReference type="OMA" id="DNTIHPK"/>
<dbReference type="InterPro" id="IPR040720">
    <property type="entry name" value="GH81_C"/>
</dbReference>
<dbReference type="GO" id="GO:0052861">
    <property type="term" value="F:endo-1,3(4)-beta-glucanase activity"/>
    <property type="evidence" value="ECO:0007669"/>
    <property type="project" value="InterPro"/>
</dbReference>
<dbReference type="PANTHER" id="PTHR31983">
    <property type="entry name" value="ENDO-1,3(4)-BETA-GLUCANASE 1"/>
    <property type="match status" value="1"/>
</dbReference>
<dbReference type="EC" id="3.2.1.39" evidence="3"/>
<evidence type="ECO:0000256" key="1">
    <source>
        <dbReference type="ARBA" id="ARBA00000382"/>
    </source>
</evidence>
<feature type="region of interest" description="Disordered" evidence="9">
    <location>
        <begin position="70"/>
        <end position="123"/>
    </location>
</feature>
<dbReference type="CAZy" id="GH81">
    <property type="family name" value="Glycoside Hydrolase Family 81"/>
</dbReference>
<keyword evidence="8" id="KW-0624">Polysaccharide degradation</keyword>
<evidence type="ECO:0000259" key="11">
    <source>
        <dbReference type="Pfam" id="PF03639"/>
    </source>
</evidence>
<dbReference type="AlphaFoldDB" id="Q6BX18"/>
<evidence type="ECO:0000256" key="2">
    <source>
        <dbReference type="ARBA" id="ARBA00010730"/>
    </source>
</evidence>
<comment type="catalytic activity">
    <reaction evidence="1">
        <text>Hydrolysis of (1-&gt;3)-beta-D-glucosidic linkages in (1-&gt;3)-beta-D-glucans.</text>
        <dbReference type="EC" id="3.2.1.39"/>
    </reaction>
</comment>
<accession>Q6BX18</accession>
<evidence type="ECO:0000313" key="14">
    <source>
        <dbReference type="Proteomes" id="UP000000599"/>
    </source>
</evidence>
<dbReference type="GO" id="GO:0000272">
    <property type="term" value="P:polysaccharide catabolic process"/>
    <property type="evidence" value="ECO:0007669"/>
    <property type="project" value="UniProtKB-KW"/>
</dbReference>
<feature type="chain" id="PRO_5004272332" description="glucan endo-1,3-beta-D-glucosidase" evidence="10">
    <location>
        <begin position="26"/>
        <end position="1159"/>
    </location>
</feature>
<dbReference type="KEGG" id="dha:DEHA2B06732g"/>
<dbReference type="Gene3D" id="1.10.287.1170">
    <property type="entry name" value="glycoside hydrolase family 81 endo-[beta] glucanase"/>
    <property type="match status" value="1"/>
</dbReference>
<keyword evidence="10" id="KW-0732">Signal</keyword>